<dbReference type="FunFam" id="3.40.50.720:FF:000462">
    <property type="entry name" value="Glyoxylate reductase (NADP+)"/>
    <property type="match status" value="1"/>
</dbReference>
<accession>A0A4R6BX13</accession>
<protein>
    <submittedName>
        <fullName evidence="6">D-glycerate dehydrogenase</fullName>
    </submittedName>
</protein>
<dbReference type="PANTHER" id="PTHR10996:SF283">
    <property type="entry name" value="GLYOXYLATE_HYDROXYPYRUVATE REDUCTASE B"/>
    <property type="match status" value="1"/>
</dbReference>
<dbReference type="EMBL" id="SCWB01000003">
    <property type="protein sequence ID" value="TDM12546.1"/>
    <property type="molecule type" value="Genomic_DNA"/>
</dbReference>
<evidence type="ECO:0000259" key="4">
    <source>
        <dbReference type="Pfam" id="PF00389"/>
    </source>
</evidence>
<keyword evidence="2 3" id="KW-0560">Oxidoreductase</keyword>
<feature type="domain" description="D-isomer specific 2-hydroxyacid dehydrogenase NAD-binding" evidence="5">
    <location>
        <begin position="109"/>
        <end position="287"/>
    </location>
</feature>
<dbReference type="InterPro" id="IPR050223">
    <property type="entry name" value="D-isomer_2-hydroxyacid_DH"/>
</dbReference>
<evidence type="ECO:0000256" key="1">
    <source>
        <dbReference type="ARBA" id="ARBA00005854"/>
    </source>
</evidence>
<dbReference type="GO" id="GO:0051287">
    <property type="term" value="F:NAD binding"/>
    <property type="evidence" value="ECO:0007669"/>
    <property type="project" value="InterPro"/>
</dbReference>
<dbReference type="OrthoDB" id="9805416at2"/>
<dbReference type="RefSeq" id="WP_133443158.1">
    <property type="nucleotide sequence ID" value="NZ_SCWB01000003.1"/>
</dbReference>
<dbReference type="Gene3D" id="3.40.50.720">
    <property type="entry name" value="NAD(P)-binding Rossmann-like Domain"/>
    <property type="match status" value="2"/>
</dbReference>
<dbReference type="Pfam" id="PF00389">
    <property type="entry name" value="2-Hacid_dh"/>
    <property type="match status" value="1"/>
</dbReference>
<dbReference type="Proteomes" id="UP000294802">
    <property type="component" value="Unassembled WGS sequence"/>
</dbReference>
<dbReference type="InterPro" id="IPR006139">
    <property type="entry name" value="D-isomer_2_OHA_DH_cat_dom"/>
</dbReference>
<dbReference type="CDD" id="cd05301">
    <property type="entry name" value="GDH"/>
    <property type="match status" value="1"/>
</dbReference>
<reference evidence="6 7" key="1">
    <citation type="submission" date="2019-01" db="EMBL/GenBank/DDBJ databases">
        <title>Draft genome sequences of the type strains of six Macrococcus species.</title>
        <authorList>
            <person name="Mazhar S."/>
            <person name="Altermann E."/>
            <person name="Hill C."/>
            <person name="Mcauliffe O."/>
        </authorList>
    </citation>
    <scope>NUCLEOTIDE SEQUENCE [LARGE SCALE GENOMIC DNA]</scope>
    <source>
        <strain evidence="6 7">CCM4815</strain>
    </source>
</reference>
<dbReference type="GO" id="GO:0016618">
    <property type="term" value="F:hydroxypyruvate reductase [NAD(P)H] activity"/>
    <property type="evidence" value="ECO:0007669"/>
    <property type="project" value="TreeGrafter"/>
</dbReference>
<evidence type="ECO:0000313" key="7">
    <source>
        <dbReference type="Proteomes" id="UP000294802"/>
    </source>
</evidence>
<gene>
    <name evidence="6" type="ORF">ERX29_02755</name>
</gene>
<dbReference type="SUPFAM" id="SSF51735">
    <property type="entry name" value="NAD(P)-binding Rossmann-fold domains"/>
    <property type="match status" value="1"/>
</dbReference>
<dbReference type="InterPro" id="IPR036291">
    <property type="entry name" value="NAD(P)-bd_dom_sf"/>
</dbReference>
<dbReference type="Pfam" id="PF02826">
    <property type="entry name" value="2-Hacid_dh_C"/>
    <property type="match status" value="1"/>
</dbReference>
<proteinExistence type="inferred from homology"/>
<evidence type="ECO:0000259" key="5">
    <source>
        <dbReference type="Pfam" id="PF02826"/>
    </source>
</evidence>
<name>A0A4R6BX13_9STAP</name>
<dbReference type="PANTHER" id="PTHR10996">
    <property type="entry name" value="2-HYDROXYACID DEHYDROGENASE-RELATED"/>
    <property type="match status" value="1"/>
</dbReference>
<feature type="domain" description="D-isomer specific 2-hydroxyacid dehydrogenase catalytic" evidence="4">
    <location>
        <begin position="4"/>
        <end position="318"/>
    </location>
</feature>
<dbReference type="GO" id="GO:0030267">
    <property type="term" value="F:glyoxylate reductase (NADPH) activity"/>
    <property type="evidence" value="ECO:0007669"/>
    <property type="project" value="TreeGrafter"/>
</dbReference>
<comment type="caution">
    <text evidence="6">The sequence shown here is derived from an EMBL/GenBank/DDBJ whole genome shotgun (WGS) entry which is preliminary data.</text>
</comment>
<dbReference type="AlphaFoldDB" id="A0A4R6BX13"/>
<keyword evidence="7" id="KW-1185">Reference proteome</keyword>
<evidence type="ECO:0000313" key="6">
    <source>
        <dbReference type="EMBL" id="TDM12546.1"/>
    </source>
</evidence>
<comment type="similarity">
    <text evidence="1 3">Belongs to the D-isomer specific 2-hydroxyacid dehydrogenase family.</text>
</comment>
<evidence type="ECO:0000256" key="3">
    <source>
        <dbReference type="RuleBase" id="RU003719"/>
    </source>
</evidence>
<sequence length="321" mass="35832">MNKILITRAVPERFLNDLQQMSEVTMYPEELKPMPREAFLEQSNDKTVVITMLSDKVDREYIDNCPELKAVINLAVGYDNIDLDYAAEKGIIVCNTPDVLTETTAELAFTLMLVTARRITEAAEMVQSGGWVGWSPYLMAGKDVYGKTVGIYGMGMIGQAFAQRCKGFGMKILYHNRSRHEEAEQGIGVSYAEFDELIKESDYVVCTAPLTDETKGKFNKEVFQQMKNDAIFINIGRGGHVIEEDLLQAVQNQDILAAGLDVLAVEPIKEDHPFLKEPNIVILPHIGSASVETRDAMIQLCVDNARHILNSEEPLTAVKNK</sequence>
<organism evidence="6 7">
    <name type="scientific">Macrococcus lamae</name>
    <dbReference type="NCBI Taxonomy" id="198484"/>
    <lineage>
        <taxon>Bacteria</taxon>
        <taxon>Bacillati</taxon>
        <taxon>Bacillota</taxon>
        <taxon>Bacilli</taxon>
        <taxon>Bacillales</taxon>
        <taxon>Staphylococcaceae</taxon>
        <taxon>Macrococcus</taxon>
    </lineage>
</organism>
<dbReference type="InterPro" id="IPR006140">
    <property type="entry name" value="D-isomer_DH_NAD-bd"/>
</dbReference>
<dbReference type="GO" id="GO:0005829">
    <property type="term" value="C:cytosol"/>
    <property type="evidence" value="ECO:0007669"/>
    <property type="project" value="TreeGrafter"/>
</dbReference>
<evidence type="ECO:0000256" key="2">
    <source>
        <dbReference type="ARBA" id="ARBA00023002"/>
    </source>
</evidence>
<dbReference type="SUPFAM" id="SSF52283">
    <property type="entry name" value="Formate/glycerate dehydrogenase catalytic domain-like"/>
    <property type="match status" value="1"/>
</dbReference>